<proteinExistence type="predicted"/>
<evidence type="ECO:0000313" key="2">
    <source>
        <dbReference type="Proteomes" id="UP001148629"/>
    </source>
</evidence>
<name>A0ACC1RF33_9HYPO</name>
<dbReference type="Proteomes" id="UP001148629">
    <property type="component" value="Unassembled WGS sequence"/>
</dbReference>
<protein>
    <submittedName>
        <fullName evidence="1">Uncharacterized protein</fullName>
    </submittedName>
</protein>
<keyword evidence="2" id="KW-1185">Reference proteome</keyword>
<dbReference type="EMBL" id="JANRMS010004311">
    <property type="protein sequence ID" value="KAJ3509843.1"/>
    <property type="molecule type" value="Genomic_DNA"/>
</dbReference>
<gene>
    <name evidence="1" type="ORF">NM208_g15618</name>
</gene>
<evidence type="ECO:0000313" key="1">
    <source>
        <dbReference type="EMBL" id="KAJ3509843.1"/>
    </source>
</evidence>
<comment type="caution">
    <text evidence="1">The sequence shown here is derived from an EMBL/GenBank/DDBJ whole genome shotgun (WGS) entry which is preliminary data.</text>
</comment>
<sequence>MRFSKRDFWRGANLVVEEWPAKAVGRRRQNGCYVRAFSLKAWTIWADAPVSSFRLQIVVVLSLESRDLDVETLACQLDLSRASPSIAQAWNIACVLRDAARGVGDEDEKLFSSKIIVVGTFHTVPTNDQILVPETLLKKRKSQEKARAERADAVEKKKAVSTTLNLPWHMMENTHHQLDIVDAVDSYTFFRANKEKRGVIFKRAEKYVKEYRDAEREKIRLARVAKSEDSAYIPAEANLIFVVRIKGINKMPPKPRKILQLLRLLQINNGVFIKVTKATTEMLKVVEPWIAYGYPNLKTVKELVYKRGYGKVNKQRVALTDNSIIEENLGKYGIVCMEDLIHEIYTVGPNFKQASNFLWPFKLSNPNGGFRPRKFKHFIEGGDLGNREEAINALIRQMN</sequence>
<reference evidence="1" key="1">
    <citation type="submission" date="2022-08" db="EMBL/GenBank/DDBJ databases">
        <title>Genome Sequence of Fusarium decemcellulare.</title>
        <authorList>
            <person name="Buettner E."/>
        </authorList>
    </citation>
    <scope>NUCLEOTIDE SEQUENCE</scope>
    <source>
        <strain evidence="1">Babe19</strain>
    </source>
</reference>
<organism evidence="1 2">
    <name type="scientific">Fusarium decemcellulare</name>
    <dbReference type="NCBI Taxonomy" id="57161"/>
    <lineage>
        <taxon>Eukaryota</taxon>
        <taxon>Fungi</taxon>
        <taxon>Dikarya</taxon>
        <taxon>Ascomycota</taxon>
        <taxon>Pezizomycotina</taxon>
        <taxon>Sordariomycetes</taxon>
        <taxon>Hypocreomycetidae</taxon>
        <taxon>Hypocreales</taxon>
        <taxon>Nectriaceae</taxon>
        <taxon>Fusarium</taxon>
        <taxon>Fusarium decemcellulare species complex</taxon>
    </lineage>
</organism>
<accession>A0ACC1RF33</accession>